<dbReference type="CDD" id="cd01029">
    <property type="entry name" value="TOPRIM_primases"/>
    <property type="match status" value="1"/>
</dbReference>
<evidence type="ECO:0000256" key="3">
    <source>
        <dbReference type="ARBA" id="ARBA00022679"/>
    </source>
</evidence>
<dbReference type="NCBIfam" id="NF003108">
    <property type="entry name" value="PRK04031.1-1"/>
    <property type="match status" value="1"/>
</dbReference>
<dbReference type="AlphaFoldDB" id="A0A7C2BLB0"/>
<protein>
    <recommendedName>
        <fullName evidence="10">DNA primase DnaG</fullName>
        <ecNumber evidence="10">2.7.7.101</ecNumber>
    </recommendedName>
</protein>
<keyword evidence="9 10" id="KW-0804">Transcription</keyword>
<keyword evidence="4 10" id="KW-0548">Nucleotidyltransferase</keyword>
<comment type="subunit">
    <text evidence="10">Forms a ternary complex with MCM helicase and DNA. Component of the archaeal exosome complex.</text>
</comment>
<evidence type="ECO:0000256" key="6">
    <source>
        <dbReference type="ARBA" id="ARBA00022723"/>
    </source>
</evidence>
<dbReference type="GO" id="GO:0000178">
    <property type="term" value="C:exosome (RNase complex)"/>
    <property type="evidence" value="ECO:0007669"/>
    <property type="project" value="UniProtKB-KW"/>
</dbReference>
<dbReference type="EC" id="2.7.7.101" evidence="10"/>
<keyword evidence="5 10" id="KW-0235">DNA replication</keyword>
<dbReference type="InterPro" id="IPR006171">
    <property type="entry name" value="TOPRIM_dom"/>
</dbReference>
<evidence type="ECO:0000256" key="4">
    <source>
        <dbReference type="ARBA" id="ARBA00022695"/>
    </source>
</evidence>
<evidence type="ECO:0000313" key="13">
    <source>
        <dbReference type="EMBL" id="HEF87757.1"/>
    </source>
</evidence>
<evidence type="ECO:0000256" key="5">
    <source>
        <dbReference type="ARBA" id="ARBA00022705"/>
    </source>
</evidence>
<dbReference type="InterPro" id="IPR034154">
    <property type="entry name" value="TOPRIM_DnaG/twinkle"/>
</dbReference>
<dbReference type="GO" id="GO:0005737">
    <property type="term" value="C:cytoplasm"/>
    <property type="evidence" value="ECO:0007669"/>
    <property type="project" value="TreeGrafter"/>
</dbReference>
<dbReference type="GO" id="GO:0046872">
    <property type="term" value="F:metal ion binding"/>
    <property type="evidence" value="ECO:0007669"/>
    <property type="project" value="UniProtKB-KW"/>
</dbReference>
<dbReference type="HAMAP" id="MF_00007">
    <property type="entry name" value="DNA_primase_DnaG_arc"/>
    <property type="match status" value="1"/>
</dbReference>
<dbReference type="Pfam" id="PF13662">
    <property type="entry name" value="Toprim_4"/>
    <property type="match status" value="1"/>
</dbReference>
<dbReference type="InterPro" id="IPR050219">
    <property type="entry name" value="DnaG_primase"/>
</dbReference>
<keyword evidence="1 10" id="KW-0240">DNA-directed RNA polymerase</keyword>
<comment type="similarity">
    <text evidence="10">Belongs to the archaeal DnaG primase family.</text>
</comment>
<comment type="catalytic activity">
    <reaction evidence="10">
        <text>ssDNA + n NTP = ssDNA/pppN(pN)n-1 hybrid + (n-1) diphosphate.</text>
        <dbReference type="EC" id="2.7.7.101"/>
    </reaction>
</comment>
<reference evidence="13" key="1">
    <citation type="journal article" date="2020" name="mSystems">
        <title>Genome- and Community-Level Interaction Insights into Carbon Utilization and Element Cycling Functions of Hydrothermarchaeota in Hydrothermal Sediment.</title>
        <authorList>
            <person name="Zhou Z."/>
            <person name="Liu Y."/>
            <person name="Xu W."/>
            <person name="Pan J."/>
            <person name="Luo Z.H."/>
            <person name="Li M."/>
        </authorList>
    </citation>
    <scope>NUCLEOTIDE SEQUENCE [LARGE SCALE GENOMIC DNA]</scope>
    <source>
        <strain evidence="13">SpSt-23</strain>
    </source>
</reference>
<sequence>MSKYLIRAKIEIDGVVEKHDIVGAIFGQTEGLLGDQFDLRQLQDKGRIGRIQVNTKIQGSKTIGEILIPSNLDRVETALLAALIESVDKVGPYDASLKVVDIVDLRLEKIKKIMERAEEILRKWSKEKAPDVREIIKSIQEMLKAPEPISYGPDELPAGPDVEKADTVILVEGRADVINLLRYGINNVIAIGGARKVPETVKKLAESKKILVFVDGDHGGDLILKEVLRNLKVDYVARAPAGREVEELTGREIEEALSKSTSVFDYLNNLVKQGSKEAQHLLQIQQKLHKLPAEAKPVEVKEEAPPPPPPPPPQPVEKEETLVVPGKLAEDAKALTGTLEAVLYDQNWNPLKKIPVRDLVTELASAQPGSVHGVLLDGILTQRLINTAAEKNVKILVGARLGKVEEKPRDIVLLTFNELS</sequence>
<keyword evidence="8" id="KW-0460">Magnesium</keyword>
<keyword evidence="3 10" id="KW-0808">Transferase</keyword>
<evidence type="ECO:0000256" key="2">
    <source>
        <dbReference type="ARBA" id="ARBA00022515"/>
    </source>
</evidence>
<proteinExistence type="inferred from homology"/>
<feature type="region of interest" description="Disordered" evidence="11">
    <location>
        <begin position="296"/>
        <end position="320"/>
    </location>
</feature>
<organism evidence="13">
    <name type="scientific">Thermosphaera aggregans</name>
    <dbReference type="NCBI Taxonomy" id="54254"/>
    <lineage>
        <taxon>Archaea</taxon>
        <taxon>Thermoproteota</taxon>
        <taxon>Thermoprotei</taxon>
        <taxon>Desulfurococcales</taxon>
        <taxon>Desulfurococcaceae</taxon>
        <taxon>Thermosphaera</taxon>
    </lineage>
</organism>
<dbReference type="GO" id="GO:0008143">
    <property type="term" value="F:poly(A) binding"/>
    <property type="evidence" value="ECO:0007669"/>
    <property type="project" value="InterPro"/>
</dbReference>
<name>A0A7C2BLB0_9CREN</name>
<dbReference type="PANTHER" id="PTHR30313">
    <property type="entry name" value="DNA PRIMASE"/>
    <property type="match status" value="1"/>
</dbReference>
<dbReference type="SUPFAM" id="SSF110455">
    <property type="entry name" value="Toprim domain"/>
    <property type="match status" value="1"/>
</dbReference>
<dbReference type="EMBL" id="DSJT01000032">
    <property type="protein sequence ID" value="HEF87757.1"/>
    <property type="molecule type" value="Genomic_DNA"/>
</dbReference>
<evidence type="ECO:0000259" key="12">
    <source>
        <dbReference type="PROSITE" id="PS50880"/>
    </source>
</evidence>
<dbReference type="GO" id="GO:0003899">
    <property type="term" value="F:DNA-directed RNA polymerase activity"/>
    <property type="evidence" value="ECO:0007669"/>
    <property type="project" value="UniProtKB-UniRule"/>
</dbReference>
<accession>A0A7C2BLB0</accession>
<dbReference type="InterPro" id="IPR020607">
    <property type="entry name" value="Primase_DnaG_arc"/>
</dbReference>
<dbReference type="Gene3D" id="3.40.1360.10">
    <property type="match status" value="1"/>
</dbReference>
<dbReference type="PANTHER" id="PTHR30313:SF2">
    <property type="entry name" value="DNA PRIMASE"/>
    <property type="match status" value="1"/>
</dbReference>
<dbReference type="GO" id="GO:0000428">
    <property type="term" value="C:DNA-directed RNA polymerase complex"/>
    <property type="evidence" value="ECO:0007669"/>
    <property type="project" value="UniProtKB-KW"/>
</dbReference>
<feature type="compositionally biased region" description="Pro residues" evidence="11">
    <location>
        <begin position="305"/>
        <end position="315"/>
    </location>
</feature>
<evidence type="ECO:0000256" key="1">
    <source>
        <dbReference type="ARBA" id="ARBA00022478"/>
    </source>
</evidence>
<evidence type="ECO:0000256" key="9">
    <source>
        <dbReference type="ARBA" id="ARBA00023163"/>
    </source>
</evidence>
<evidence type="ECO:0000256" key="8">
    <source>
        <dbReference type="ARBA" id="ARBA00022842"/>
    </source>
</evidence>
<evidence type="ECO:0000256" key="11">
    <source>
        <dbReference type="SAM" id="MobiDB-lite"/>
    </source>
</evidence>
<comment type="function">
    <text evidence="10">RNA polymerase that catalyzes the synthesis of short RNA molecules used as primers for DNA polymerase during DNA replication. Also part of the exosome, which is a complex involved in RNA degradation. Acts as a poly(A)-binding protein that enhances the interaction between heteropolymeric, adenine-rich transcripts and the exosome.</text>
</comment>
<gene>
    <name evidence="10" type="primary">dnaG</name>
    <name evidence="13" type="ORF">ENP55_05660</name>
</gene>
<evidence type="ECO:0000256" key="7">
    <source>
        <dbReference type="ARBA" id="ARBA00022835"/>
    </source>
</evidence>
<dbReference type="GO" id="GO:0006269">
    <property type="term" value="P:DNA replication, synthesis of primer"/>
    <property type="evidence" value="ECO:0007669"/>
    <property type="project" value="UniProtKB-UniRule"/>
</dbReference>
<dbReference type="PROSITE" id="PS50880">
    <property type="entry name" value="TOPRIM"/>
    <property type="match status" value="1"/>
</dbReference>
<keyword evidence="6" id="KW-0479">Metal-binding</keyword>
<evidence type="ECO:0000256" key="10">
    <source>
        <dbReference type="HAMAP-Rule" id="MF_00007"/>
    </source>
</evidence>
<dbReference type="GO" id="GO:1990077">
    <property type="term" value="C:primosome complex"/>
    <property type="evidence" value="ECO:0007669"/>
    <property type="project" value="UniProtKB-KW"/>
</dbReference>
<keyword evidence="7 10" id="KW-0271">Exosome</keyword>
<keyword evidence="2 10" id="KW-0639">Primosome</keyword>
<feature type="domain" description="Toprim" evidence="12">
    <location>
        <begin position="166"/>
        <end position="241"/>
    </location>
</feature>
<comment type="caution">
    <text evidence="13">The sequence shown here is derived from an EMBL/GenBank/DDBJ whole genome shotgun (WGS) entry which is preliminary data.</text>
</comment>
<dbReference type="SMART" id="SM00493">
    <property type="entry name" value="TOPRIM"/>
    <property type="match status" value="1"/>
</dbReference>